<accession>A0ABS6G383</accession>
<name>A0ABS6G383_9FIRM</name>
<comment type="subcellular location">
    <subcellularLocation>
        <location evidence="1">Membrane</location>
        <topology evidence="1">Multi-pass membrane protein</topology>
    </subcellularLocation>
</comment>
<evidence type="ECO:0000256" key="3">
    <source>
        <dbReference type="ARBA" id="ARBA00022989"/>
    </source>
</evidence>
<feature type="transmembrane region" description="Helical" evidence="5">
    <location>
        <begin position="75"/>
        <end position="95"/>
    </location>
</feature>
<dbReference type="PANTHER" id="PTHR43394">
    <property type="entry name" value="ATP-DEPENDENT PERMEASE MDL1, MITOCHONDRIAL"/>
    <property type="match status" value="1"/>
</dbReference>
<evidence type="ECO:0000259" key="6">
    <source>
        <dbReference type="PROSITE" id="PS50893"/>
    </source>
</evidence>
<keyword evidence="8" id="KW-0547">Nucleotide-binding</keyword>
<proteinExistence type="predicted"/>
<feature type="domain" description="ABC transporter" evidence="6">
    <location>
        <begin position="353"/>
        <end position="587"/>
    </location>
</feature>
<evidence type="ECO:0000256" key="5">
    <source>
        <dbReference type="SAM" id="Phobius"/>
    </source>
</evidence>
<evidence type="ECO:0000313" key="9">
    <source>
        <dbReference type="Proteomes" id="UP000779508"/>
    </source>
</evidence>
<dbReference type="PROSITE" id="PS00211">
    <property type="entry name" value="ABC_TRANSPORTER_1"/>
    <property type="match status" value="1"/>
</dbReference>
<protein>
    <submittedName>
        <fullName evidence="8">ABC transporter ATP-binding protein/permease</fullName>
    </submittedName>
</protein>
<sequence>MRNIKLIWKYMKGNRLIYMGAIISIGIATLLNVLNPLIIKTTIDSIIGNTPLEDAGAITSLVNRLGGVKILQNNLWIIAGSLVILTIITGIFLYLKGKLASVAAESTAKQIRETLYDHLQHLPYEYHVKAETGDLIQRCTSDVETIRRFLGVQFVEIGNALFMLSFISYIMLSLNVKMTLVSMIAVPLIFIFAVVFFIKIKAAFQLYDESEASMSTVLQENLTGVRVVRAFARQSYEIDKFEEKNAIHRGLTNRMIRLLAWYWSLSDFLCMLQIALVLVVGAYWTSKGIITLGTLVVFTTYEGMLLWPIRQMGRIIADMGKALVAVERIQNILDQPREIMIESGKEPIIKGNIKFENVSFEYEKGKPVLKNISFEVKEGQTIAILGPTGSGKSTLVYLMARLYDYQKGSIKVDGHELKTIDKKWIRKKIGIVLQEPFLFAKSIKENIRLAKTCSSDEEVFQVANIASIHNTILDFDQGYDTMVGERGVSLSGGQKQRVAIARTLITESPIVVFDDSLSAVDTETDNEIRMALKERKNKATTFIISHRITTLSEADCIIVLEKGRITEMGNHTELMKKQGLYRRVWEIQNSLEGGAETIAAKSV</sequence>
<dbReference type="RefSeq" id="WP_216417321.1">
    <property type="nucleotide sequence ID" value="NZ_JAHLQK010000004.1"/>
</dbReference>
<feature type="transmembrane region" description="Helical" evidence="5">
    <location>
        <begin position="178"/>
        <end position="198"/>
    </location>
</feature>
<evidence type="ECO:0000256" key="1">
    <source>
        <dbReference type="ARBA" id="ARBA00004141"/>
    </source>
</evidence>
<dbReference type="PANTHER" id="PTHR43394:SF1">
    <property type="entry name" value="ATP-BINDING CASSETTE SUB-FAMILY B MEMBER 10, MITOCHONDRIAL"/>
    <property type="match status" value="1"/>
</dbReference>
<keyword evidence="9" id="KW-1185">Reference proteome</keyword>
<dbReference type="SMART" id="SM00382">
    <property type="entry name" value="AAA"/>
    <property type="match status" value="1"/>
</dbReference>
<dbReference type="Proteomes" id="UP000779508">
    <property type="component" value="Unassembled WGS sequence"/>
</dbReference>
<dbReference type="PROSITE" id="PS50893">
    <property type="entry name" value="ABC_TRANSPORTER_2"/>
    <property type="match status" value="1"/>
</dbReference>
<dbReference type="InterPro" id="IPR011527">
    <property type="entry name" value="ABC1_TM_dom"/>
</dbReference>
<dbReference type="Pfam" id="PF00005">
    <property type="entry name" value="ABC_tran"/>
    <property type="match status" value="1"/>
</dbReference>
<dbReference type="InterPro" id="IPR003439">
    <property type="entry name" value="ABC_transporter-like_ATP-bd"/>
</dbReference>
<evidence type="ECO:0000259" key="7">
    <source>
        <dbReference type="PROSITE" id="PS50929"/>
    </source>
</evidence>
<dbReference type="InterPro" id="IPR017871">
    <property type="entry name" value="ABC_transporter-like_CS"/>
</dbReference>
<dbReference type="GO" id="GO:0005524">
    <property type="term" value="F:ATP binding"/>
    <property type="evidence" value="ECO:0007669"/>
    <property type="project" value="UniProtKB-KW"/>
</dbReference>
<evidence type="ECO:0000313" key="8">
    <source>
        <dbReference type="EMBL" id="MBU5676955.1"/>
    </source>
</evidence>
<feature type="transmembrane region" description="Helical" evidence="5">
    <location>
        <begin position="289"/>
        <end position="309"/>
    </location>
</feature>
<dbReference type="CDD" id="cd18542">
    <property type="entry name" value="ABC_6TM_YknU_like"/>
    <property type="match status" value="1"/>
</dbReference>
<keyword evidence="8" id="KW-0067">ATP-binding</keyword>
<dbReference type="PROSITE" id="PS50929">
    <property type="entry name" value="ABC_TM1F"/>
    <property type="match status" value="1"/>
</dbReference>
<dbReference type="InterPro" id="IPR003593">
    <property type="entry name" value="AAA+_ATPase"/>
</dbReference>
<keyword evidence="2 5" id="KW-0812">Transmembrane</keyword>
<feature type="transmembrane region" description="Helical" evidence="5">
    <location>
        <begin position="154"/>
        <end position="172"/>
    </location>
</feature>
<comment type="caution">
    <text evidence="8">The sequence shown here is derived from an EMBL/GenBank/DDBJ whole genome shotgun (WGS) entry which is preliminary data.</text>
</comment>
<feature type="transmembrane region" description="Helical" evidence="5">
    <location>
        <begin position="16"/>
        <end position="34"/>
    </location>
</feature>
<feature type="transmembrane region" description="Helical" evidence="5">
    <location>
        <begin position="259"/>
        <end position="283"/>
    </location>
</feature>
<dbReference type="Pfam" id="PF00664">
    <property type="entry name" value="ABC_membrane"/>
    <property type="match status" value="1"/>
</dbReference>
<keyword evidence="3 5" id="KW-1133">Transmembrane helix</keyword>
<feature type="domain" description="ABC transmembrane type-1" evidence="7">
    <location>
        <begin position="20"/>
        <end position="321"/>
    </location>
</feature>
<keyword evidence="4 5" id="KW-0472">Membrane</keyword>
<dbReference type="InterPro" id="IPR039421">
    <property type="entry name" value="Type_1_exporter"/>
</dbReference>
<evidence type="ECO:0000256" key="2">
    <source>
        <dbReference type="ARBA" id="ARBA00022692"/>
    </source>
</evidence>
<gene>
    <name evidence="8" type="ORF">KQI88_11060</name>
</gene>
<organism evidence="8 9">
    <name type="scientific">Alkaliphilus flagellatus</name>
    <dbReference type="NCBI Taxonomy" id="2841507"/>
    <lineage>
        <taxon>Bacteria</taxon>
        <taxon>Bacillati</taxon>
        <taxon>Bacillota</taxon>
        <taxon>Clostridia</taxon>
        <taxon>Peptostreptococcales</taxon>
        <taxon>Natronincolaceae</taxon>
        <taxon>Alkaliphilus</taxon>
    </lineage>
</organism>
<dbReference type="EMBL" id="JAHLQK010000004">
    <property type="protein sequence ID" value="MBU5676955.1"/>
    <property type="molecule type" value="Genomic_DNA"/>
</dbReference>
<evidence type="ECO:0000256" key="4">
    <source>
        <dbReference type="ARBA" id="ARBA00023136"/>
    </source>
</evidence>
<reference evidence="8 9" key="1">
    <citation type="submission" date="2021-06" db="EMBL/GenBank/DDBJ databases">
        <authorList>
            <person name="Sun Q."/>
            <person name="Li D."/>
        </authorList>
    </citation>
    <scope>NUCLEOTIDE SEQUENCE [LARGE SCALE GENOMIC DNA]</scope>
    <source>
        <strain evidence="8 9">MSJ-5</strain>
    </source>
</reference>